<name>A0ABS8G672_9ALTE</name>
<dbReference type="Proteomes" id="UP001520878">
    <property type="component" value="Unassembled WGS sequence"/>
</dbReference>
<dbReference type="RefSeq" id="WP_229158550.1">
    <property type="nucleotide sequence ID" value="NZ_JAJEWP010000001.1"/>
</dbReference>
<evidence type="ECO:0000313" key="2">
    <source>
        <dbReference type="EMBL" id="MCC2616013.1"/>
    </source>
</evidence>
<comment type="caution">
    <text evidence="2">The sequence shown here is derived from an EMBL/GenBank/DDBJ whole genome shotgun (WGS) entry which is preliminary data.</text>
</comment>
<protein>
    <recommendedName>
        <fullName evidence="4">Peptidylprolyl isomerase</fullName>
    </recommendedName>
</protein>
<accession>A0ABS8G672</accession>
<evidence type="ECO:0000256" key="1">
    <source>
        <dbReference type="SAM" id="SignalP"/>
    </source>
</evidence>
<feature type="signal peptide" evidence="1">
    <location>
        <begin position="1"/>
        <end position="23"/>
    </location>
</feature>
<dbReference type="EMBL" id="JAJEWP010000001">
    <property type="protein sequence ID" value="MCC2616013.1"/>
    <property type="molecule type" value="Genomic_DNA"/>
</dbReference>
<evidence type="ECO:0008006" key="4">
    <source>
        <dbReference type="Google" id="ProtNLM"/>
    </source>
</evidence>
<keyword evidence="1" id="KW-0732">Signal</keyword>
<keyword evidence="3" id="KW-1185">Reference proteome</keyword>
<evidence type="ECO:0000313" key="3">
    <source>
        <dbReference type="Proteomes" id="UP001520878"/>
    </source>
</evidence>
<feature type="chain" id="PRO_5046623153" description="Peptidylprolyl isomerase" evidence="1">
    <location>
        <begin position="24"/>
        <end position="92"/>
    </location>
</feature>
<proteinExistence type="predicted"/>
<organism evidence="2 3">
    <name type="scientific">Fluctibacter halophilus</name>
    <dbReference type="NCBI Taxonomy" id="226011"/>
    <lineage>
        <taxon>Bacteria</taxon>
        <taxon>Pseudomonadati</taxon>
        <taxon>Pseudomonadota</taxon>
        <taxon>Gammaproteobacteria</taxon>
        <taxon>Alteromonadales</taxon>
        <taxon>Alteromonadaceae</taxon>
        <taxon>Fluctibacter</taxon>
    </lineage>
</organism>
<reference evidence="2 3" key="1">
    <citation type="submission" date="2021-10" db="EMBL/GenBank/DDBJ databases">
        <title>Draft genome of Aestuariibacter halophilus JC2043.</title>
        <authorList>
            <person name="Emsley S.A."/>
            <person name="Pfannmuller K.M."/>
            <person name="Ushijima B."/>
            <person name="Saw J.H."/>
            <person name="Videau P."/>
        </authorList>
    </citation>
    <scope>NUCLEOTIDE SEQUENCE [LARGE SCALE GENOMIC DNA]</scope>
    <source>
        <strain evidence="2 3">JC2043</strain>
    </source>
</reference>
<sequence>MKNVRKISLGSVFAILFSQGALAAPETLTAVHIHSILQDGLQTELQQIEAVDLHQDLYKELQNLDLQLQTREMVAMVSREITEQGFDTTQAE</sequence>
<gene>
    <name evidence="2" type="ORF">LJ739_07145</name>
</gene>